<proteinExistence type="inferred from homology"/>
<dbReference type="GO" id="GO:0005737">
    <property type="term" value="C:cytoplasm"/>
    <property type="evidence" value="ECO:0007669"/>
    <property type="project" value="TreeGrafter"/>
</dbReference>
<dbReference type="Gene3D" id="3.20.20.140">
    <property type="entry name" value="Metal-dependent hydrolases"/>
    <property type="match status" value="1"/>
</dbReference>
<evidence type="ECO:0000256" key="1">
    <source>
        <dbReference type="ARBA" id="ARBA00022793"/>
    </source>
</evidence>
<dbReference type="EMBL" id="KZ110600">
    <property type="protein sequence ID" value="OSX60267.1"/>
    <property type="molecule type" value="Genomic_DNA"/>
</dbReference>
<comment type="similarity">
    <text evidence="3">Belongs to the metallo-dependent hydrolases superfamily.</text>
</comment>
<dbReference type="Proteomes" id="UP000194127">
    <property type="component" value="Unassembled WGS sequence"/>
</dbReference>
<keyword evidence="2 3" id="KW-0456">Lyase</keyword>
<keyword evidence="6" id="KW-1185">Reference proteome</keyword>
<dbReference type="RefSeq" id="XP_024337061.1">
    <property type="nucleotide sequence ID" value="XM_024481040.1"/>
</dbReference>
<evidence type="ECO:0000313" key="5">
    <source>
        <dbReference type="EMBL" id="OSX60267.1"/>
    </source>
</evidence>
<dbReference type="AlphaFoldDB" id="A0A1X6MV66"/>
<dbReference type="InterPro" id="IPR032465">
    <property type="entry name" value="ACMSD"/>
</dbReference>
<accession>A0A1X6MV66</accession>
<reference evidence="5 6" key="1">
    <citation type="submission" date="2017-04" db="EMBL/GenBank/DDBJ databases">
        <title>Genome Sequence of the Model Brown-Rot Fungus Postia placenta SB12.</title>
        <authorList>
            <consortium name="DOE Joint Genome Institute"/>
            <person name="Gaskell J."/>
            <person name="Kersten P."/>
            <person name="Larrondo L.F."/>
            <person name="Canessa P."/>
            <person name="Martinez D."/>
            <person name="Hibbett D."/>
            <person name="Schmoll M."/>
            <person name="Kubicek C.P."/>
            <person name="Martinez A.T."/>
            <person name="Yadav J."/>
            <person name="Master E."/>
            <person name="Magnuson J.K."/>
            <person name="James T."/>
            <person name="Yaver D."/>
            <person name="Berka R."/>
            <person name="Labutti K."/>
            <person name="Lipzen A."/>
            <person name="Aerts A."/>
            <person name="Barry K."/>
            <person name="Henrissat B."/>
            <person name="Blanchette R."/>
            <person name="Grigoriev I."/>
            <person name="Cullen D."/>
        </authorList>
    </citation>
    <scope>NUCLEOTIDE SEQUENCE [LARGE SCALE GENOMIC DNA]</scope>
    <source>
        <strain evidence="5 6">MAD-698-R-SB12</strain>
    </source>
</reference>
<gene>
    <name evidence="5" type="ORF">POSPLADRAFT_1058445</name>
</gene>
<dbReference type="STRING" id="670580.A0A1X6MV66"/>
<name>A0A1X6MV66_9APHY</name>
<dbReference type="PANTHER" id="PTHR21240">
    <property type="entry name" value="2-AMINO-3-CARBOXYLMUCONATE-6-SEMIALDEHYDE DECARBOXYLASE"/>
    <property type="match status" value="1"/>
</dbReference>
<dbReference type="SUPFAM" id="SSF51556">
    <property type="entry name" value="Metallo-dependent hydrolases"/>
    <property type="match status" value="1"/>
</dbReference>
<dbReference type="GO" id="GO:0019748">
    <property type="term" value="P:secondary metabolic process"/>
    <property type="evidence" value="ECO:0007669"/>
    <property type="project" value="TreeGrafter"/>
</dbReference>
<dbReference type="GeneID" id="36325990"/>
<evidence type="ECO:0000256" key="2">
    <source>
        <dbReference type="ARBA" id="ARBA00023239"/>
    </source>
</evidence>
<organism evidence="5 6">
    <name type="scientific">Postia placenta MAD-698-R-SB12</name>
    <dbReference type="NCBI Taxonomy" id="670580"/>
    <lineage>
        <taxon>Eukaryota</taxon>
        <taxon>Fungi</taxon>
        <taxon>Dikarya</taxon>
        <taxon>Basidiomycota</taxon>
        <taxon>Agaricomycotina</taxon>
        <taxon>Agaricomycetes</taxon>
        <taxon>Polyporales</taxon>
        <taxon>Adustoporiaceae</taxon>
        <taxon>Rhodonia</taxon>
    </lineage>
</organism>
<dbReference type="GO" id="GO:0016831">
    <property type="term" value="F:carboxy-lyase activity"/>
    <property type="evidence" value="ECO:0007669"/>
    <property type="project" value="UniProtKB-KW"/>
</dbReference>
<evidence type="ECO:0000313" key="6">
    <source>
        <dbReference type="Proteomes" id="UP000194127"/>
    </source>
</evidence>
<dbReference type="InterPro" id="IPR006680">
    <property type="entry name" value="Amidohydro-rel"/>
</dbReference>
<evidence type="ECO:0000256" key="3">
    <source>
        <dbReference type="RuleBase" id="RU366045"/>
    </source>
</evidence>
<dbReference type="Pfam" id="PF04909">
    <property type="entry name" value="Amidohydro_2"/>
    <property type="match status" value="1"/>
</dbReference>
<evidence type="ECO:0000259" key="4">
    <source>
        <dbReference type="Pfam" id="PF04909"/>
    </source>
</evidence>
<dbReference type="PANTHER" id="PTHR21240:SF28">
    <property type="entry name" value="ISO-OROTATE DECARBOXYLASE (EUROFUNG)"/>
    <property type="match status" value="1"/>
</dbReference>
<protein>
    <recommendedName>
        <fullName evidence="4">Amidohydrolase-related domain-containing protein</fullName>
    </recommendedName>
</protein>
<feature type="domain" description="Amidohydrolase-related" evidence="4">
    <location>
        <begin position="8"/>
        <end position="317"/>
    </location>
</feature>
<dbReference type="InterPro" id="IPR032466">
    <property type="entry name" value="Metal_Hydrolase"/>
</dbReference>
<dbReference type="GO" id="GO:0016787">
    <property type="term" value="F:hydrolase activity"/>
    <property type="evidence" value="ECO:0007669"/>
    <property type="project" value="InterPro"/>
</dbReference>
<keyword evidence="1 3" id="KW-0210">Decarboxylase</keyword>
<sequence>MSRKHRCIDVHHHIFPATLRKAAQSESVGFRTPPENLPWSPEVSLEAMDALGVDMAVLSLPAGVPSGPIGPANRAAARELNVTAARICQKYPGRFAFFACLPIPSDTDAALQELAYAIDELHAQGVALASSYGDGADATYIGDDRYDPVWEELDRRGTVVFLHGAQIPSSTPYPHSSLGIPITEVPNETYKAAAHLVVSGKKRRYPNTKIILAHLGGSTLSLAPRVAVLSRHMGCSLMPEEILEDFKSFYYDTALSAHQTTLAAAEHFIDRNRILFGTDFPAVSKDMAGWFTRNVEDFYAADQEQLIDVLSGNAVKLMPSLALSESS</sequence>
<dbReference type="OrthoDB" id="2832284at2759"/>